<dbReference type="PANTHER" id="PTHR21015:SF22">
    <property type="entry name" value="GLYCOSYLTRANSFERASE"/>
    <property type="match status" value="1"/>
</dbReference>
<keyword evidence="6 10" id="KW-0573">Peptidoglycan synthesis</keyword>
<evidence type="ECO:0000256" key="10">
    <source>
        <dbReference type="HAMAP-Rule" id="MF_00033"/>
    </source>
</evidence>
<gene>
    <name evidence="10 13" type="primary">murG</name>
    <name evidence="13" type="ORF">EVJ47_01350</name>
</gene>
<dbReference type="GO" id="GO:0005886">
    <property type="term" value="C:plasma membrane"/>
    <property type="evidence" value="ECO:0007669"/>
    <property type="project" value="UniProtKB-SubCell"/>
</dbReference>
<keyword evidence="5 10" id="KW-0133">Cell shape</keyword>
<dbReference type="GO" id="GO:0051991">
    <property type="term" value="F:UDP-N-acetyl-D-glucosamine:N-acetylmuramoyl-L-alanyl-D-glutamyl-meso-2,6-diaminopimelyl-D-alanyl-D-alanine-diphosphoundecaprenol 4-beta-N-acetylglucosaminlytransferase activity"/>
    <property type="evidence" value="ECO:0007669"/>
    <property type="project" value="RHEA"/>
</dbReference>
<evidence type="ECO:0000313" key="14">
    <source>
        <dbReference type="Proteomes" id="UP000320813"/>
    </source>
</evidence>
<dbReference type="InterPro" id="IPR007235">
    <property type="entry name" value="Glyco_trans_28_C"/>
</dbReference>
<dbReference type="UniPathway" id="UPA00219"/>
<evidence type="ECO:0000256" key="6">
    <source>
        <dbReference type="ARBA" id="ARBA00022984"/>
    </source>
</evidence>
<evidence type="ECO:0000313" key="13">
    <source>
        <dbReference type="EMBL" id="RZD14954.1"/>
    </source>
</evidence>
<dbReference type="GO" id="GO:0071555">
    <property type="term" value="P:cell wall organization"/>
    <property type="evidence" value="ECO:0007669"/>
    <property type="project" value="UniProtKB-KW"/>
</dbReference>
<evidence type="ECO:0000259" key="12">
    <source>
        <dbReference type="Pfam" id="PF04101"/>
    </source>
</evidence>
<keyword evidence="8 10" id="KW-0131">Cell cycle</keyword>
<evidence type="ECO:0000256" key="8">
    <source>
        <dbReference type="ARBA" id="ARBA00023306"/>
    </source>
</evidence>
<evidence type="ECO:0000256" key="1">
    <source>
        <dbReference type="ARBA" id="ARBA00022475"/>
    </source>
</evidence>
<dbReference type="GO" id="GO:0005975">
    <property type="term" value="P:carbohydrate metabolic process"/>
    <property type="evidence" value="ECO:0007669"/>
    <property type="project" value="InterPro"/>
</dbReference>
<feature type="binding site" evidence="10">
    <location>
        <position position="300"/>
    </location>
    <ligand>
        <name>UDP-N-acetyl-alpha-D-glucosamine</name>
        <dbReference type="ChEBI" id="CHEBI:57705"/>
    </ligand>
</feature>
<feature type="binding site" evidence="10">
    <location>
        <position position="196"/>
    </location>
    <ligand>
        <name>UDP-N-acetyl-alpha-D-glucosamine</name>
        <dbReference type="ChEBI" id="CHEBI:57705"/>
    </ligand>
</feature>
<comment type="function">
    <text evidence="10">Cell wall formation. Catalyzes the transfer of a GlcNAc subunit on undecaprenyl-pyrophosphoryl-MurNAc-pentapeptide (lipid intermediate I) to form undecaprenyl-pyrophosphoryl-MurNAc-(pentapeptide)GlcNAc (lipid intermediate II).</text>
</comment>
<evidence type="ECO:0000256" key="2">
    <source>
        <dbReference type="ARBA" id="ARBA00022618"/>
    </source>
</evidence>
<dbReference type="SUPFAM" id="SSF53756">
    <property type="entry name" value="UDP-Glycosyltransferase/glycogen phosphorylase"/>
    <property type="match status" value="1"/>
</dbReference>
<dbReference type="GO" id="GO:0051301">
    <property type="term" value="P:cell division"/>
    <property type="evidence" value="ECO:0007669"/>
    <property type="project" value="UniProtKB-KW"/>
</dbReference>
<accession>A0A519BCI0</accession>
<feature type="binding site" evidence="10">
    <location>
        <position position="124"/>
    </location>
    <ligand>
        <name>UDP-N-acetyl-alpha-D-glucosamine</name>
        <dbReference type="ChEBI" id="CHEBI:57705"/>
    </ligand>
</feature>
<feature type="binding site" evidence="10">
    <location>
        <position position="165"/>
    </location>
    <ligand>
        <name>UDP-N-acetyl-alpha-D-glucosamine</name>
        <dbReference type="ChEBI" id="CHEBI:57705"/>
    </ligand>
</feature>
<dbReference type="HAMAP" id="MF_00033">
    <property type="entry name" value="MurG"/>
    <property type="match status" value="1"/>
</dbReference>
<comment type="catalytic activity">
    <reaction evidence="10">
        <text>di-trans,octa-cis-undecaprenyl diphospho-N-acetyl-alpha-D-muramoyl-L-alanyl-D-glutamyl-meso-2,6-diaminopimeloyl-D-alanyl-D-alanine + UDP-N-acetyl-alpha-D-glucosamine = di-trans,octa-cis-undecaprenyl diphospho-[N-acetyl-alpha-D-glucosaminyl-(1-&gt;4)]-N-acetyl-alpha-D-muramoyl-L-alanyl-D-glutamyl-meso-2,6-diaminopimeloyl-D-alanyl-D-alanine + UDP + H(+)</text>
        <dbReference type="Rhea" id="RHEA:31227"/>
        <dbReference type="ChEBI" id="CHEBI:15378"/>
        <dbReference type="ChEBI" id="CHEBI:57705"/>
        <dbReference type="ChEBI" id="CHEBI:58223"/>
        <dbReference type="ChEBI" id="CHEBI:61387"/>
        <dbReference type="ChEBI" id="CHEBI:61388"/>
        <dbReference type="EC" id="2.4.1.227"/>
    </reaction>
</comment>
<feature type="binding site" evidence="10">
    <location>
        <begin position="10"/>
        <end position="12"/>
    </location>
    <ligand>
        <name>UDP-N-acetyl-alpha-D-glucosamine</name>
        <dbReference type="ChEBI" id="CHEBI:57705"/>
    </ligand>
</feature>
<reference evidence="13 14" key="1">
    <citation type="submission" date="2019-01" db="EMBL/GenBank/DDBJ databases">
        <title>Insights into ecological role of a new deltaproteobacterial order Candidatus Sinidesulfobacterales (Sva0485) by metagenomics and metatranscriptomics.</title>
        <authorList>
            <person name="Tan S."/>
            <person name="Liu J."/>
            <person name="Fang Y."/>
            <person name="Hedlund B.P."/>
            <person name="Lian Z.H."/>
            <person name="Huang L.Y."/>
            <person name="Li J.T."/>
            <person name="Huang L.N."/>
            <person name="Li W.J."/>
            <person name="Jiang H.C."/>
            <person name="Dong H.L."/>
            <person name="Shu W.S."/>
        </authorList>
    </citation>
    <scope>NUCLEOTIDE SEQUENCE [LARGE SCALE GENOMIC DNA]</scope>
    <source>
        <strain evidence="13">AP3</strain>
    </source>
</reference>
<dbReference type="Gene3D" id="3.40.50.2000">
    <property type="entry name" value="Glycogen Phosphorylase B"/>
    <property type="match status" value="2"/>
</dbReference>
<dbReference type="PANTHER" id="PTHR21015">
    <property type="entry name" value="UDP-N-ACETYLGLUCOSAMINE--N-ACETYLMURAMYL-(PENTAPEPTIDE) PYROPHOSPHORYL-UNDECAPRENOL N-ACETYLGLUCOSAMINE TRANSFERASE 1"/>
    <property type="match status" value="1"/>
</dbReference>
<keyword evidence="1 10" id="KW-1003">Cell membrane</keyword>
<dbReference type="Pfam" id="PF03033">
    <property type="entry name" value="Glyco_transf_28"/>
    <property type="match status" value="1"/>
</dbReference>
<evidence type="ECO:0000259" key="11">
    <source>
        <dbReference type="Pfam" id="PF03033"/>
    </source>
</evidence>
<proteinExistence type="inferred from homology"/>
<feature type="domain" description="Glycosyl transferase family 28 C-terminal" evidence="12">
    <location>
        <begin position="190"/>
        <end position="346"/>
    </location>
</feature>
<dbReference type="AlphaFoldDB" id="A0A519BCI0"/>
<dbReference type="InterPro" id="IPR004276">
    <property type="entry name" value="GlycoTrans_28_N"/>
</dbReference>
<keyword evidence="9 10" id="KW-0961">Cell wall biogenesis/degradation</keyword>
<evidence type="ECO:0000256" key="5">
    <source>
        <dbReference type="ARBA" id="ARBA00022960"/>
    </source>
</evidence>
<evidence type="ECO:0000256" key="7">
    <source>
        <dbReference type="ARBA" id="ARBA00023136"/>
    </source>
</evidence>
<keyword evidence="2 10" id="KW-0132">Cell division</keyword>
<dbReference type="Pfam" id="PF04101">
    <property type="entry name" value="Glyco_tran_28_C"/>
    <property type="match status" value="1"/>
</dbReference>
<dbReference type="GO" id="GO:0008360">
    <property type="term" value="P:regulation of cell shape"/>
    <property type="evidence" value="ECO:0007669"/>
    <property type="project" value="UniProtKB-KW"/>
</dbReference>
<dbReference type="EC" id="2.4.1.227" evidence="10"/>
<organism evidence="13 14">
    <name type="scientific">Candidatus Acidulodesulfobacterium ferriphilum</name>
    <dbReference type="NCBI Taxonomy" id="2597223"/>
    <lineage>
        <taxon>Bacteria</taxon>
        <taxon>Deltaproteobacteria</taxon>
        <taxon>Candidatus Acidulodesulfobacterales</taxon>
        <taxon>Candidatus Acidulodesulfobacterium</taxon>
    </lineage>
</organism>
<protein>
    <recommendedName>
        <fullName evidence="10">UDP-N-acetylglucosamine--N-acetylmuramyl-(pentapeptide) pyrophosphoryl-undecaprenol N-acetylglucosamine transferase</fullName>
        <ecNumber evidence="10">2.4.1.227</ecNumber>
    </recommendedName>
    <alternativeName>
        <fullName evidence="10">Undecaprenyl-PP-MurNAc-pentapeptide-UDPGlcNAc GlcNAc transferase</fullName>
    </alternativeName>
</protein>
<sequence>MNIVIAGGGTGGHLFPGIAVYEKLKSVDPDTKVYFIGTERGIENRLKDDYNFELFTINVKGFSGKSFMNKIQSVKGLFKAAKDISAIYDRVKPEFVLGLGGYISFMPLVMAKLRGIRSGVMEQNAMPGLSNKILGLLGVTIFASFFETKKYLPFSKVIVTGNPVRKNILDLADIGARDVSKDEAKKDFSLFIFGGSQGASSLNKAVISMLPLLNKDILNSLTIFHQTGDKDYESVKGFYNDGGIPIKKSEIFPFTKNIEHYYTGSDIVISRSGAGTLSELIALRKPAILVPYPYAAKNHQEKNASVFSKKGCFYTVKDDKNLSKELLQTINKIFYNRKLLDNMYNNLKKIDIEDSALNITGIILNKK</sequence>
<comment type="similarity">
    <text evidence="10">Belongs to the glycosyltransferase 28 family. MurG subfamily.</text>
</comment>
<keyword evidence="4 10" id="KW-0808">Transferase</keyword>
<dbReference type="NCBIfam" id="TIGR01133">
    <property type="entry name" value="murG"/>
    <property type="match status" value="1"/>
</dbReference>
<dbReference type="GO" id="GO:0050511">
    <property type="term" value="F:undecaprenyldiphospho-muramoylpentapeptide beta-N-acetylglucosaminyltransferase activity"/>
    <property type="evidence" value="ECO:0007669"/>
    <property type="project" value="UniProtKB-UniRule"/>
</dbReference>
<keyword evidence="7 10" id="KW-0472">Membrane</keyword>
<evidence type="ECO:0000256" key="4">
    <source>
        <dbReference type="ARBA" id="ARBA00022679"/>
    </source>
</evidence>
<evidence type="ECO:0000256" key="3">
    <source>
        <dbReference type="ARBA" id="ARBA00022676"/>
    </source>
</evidence>
<dbReference type="Proteomes" id="UP000320813">
    <property type="component" value="Unassembled WGS sequence"/>
</dbReference>
<name>A0A519BCI0_9DELT</name>
<dbReference type="CDD" id="cd03785">
    <property type="entry name" value="GT28_MurG"/>
    <property type="match status" value="1"/>
</dbReference>
<comment type="pathway">
    <text evidence="10">Cell wall biogenesis; peptidoglycan biosynthesis.</text>
</comment>
<keyword evidence="3 10" id="KW-0328">Glycosyltransferase</keyword>
<dbReference type="GO" id="GO:0009252">
    <property type="term" value="P:peptidoglycan biosynthetic process"/>
    <property type="evidence" value="ECO:0007669"/>
    <property type="project" value="UniProtKB-UniRule"/>
</dbReference>
<dbReference type="InterPro" id="IPR006009">
    <property type="entry name" value="GlcNAc_MurG"/>
</dbReference>
<feature type="domain" description="Glycosyltransferase family 28 N-terminal" evidence="11">
    <location>
        <begin position="3"/>
        <end position="134"/>
    </location>
</feature>
<evidence type="ECO:0000256" key="9">
    <source>
        <dbReference type="ARBA" id="ARBA00023316"/>
    </source>
</evidence>
<comment type="caution">
    <text evidence="10">Lacks conserved residue(s) required for the propagation of feature annotation.</text>
</comment>
<comment type="caution">
    <text evidence="13">The sequence shown here is derived from an EMBL/GenBank/DDBJ whole genome shotgun (WGS) entry which is preliminary data.</text>
</comment>
<comment type="subcellular location">
    <subcellularLocation>
        <location evidence="10">Cell membrane</location>
        <topology evidence="10">Peripheral membrane protein</topology>
        <orientation evidence="10">Cytoplasmic side</orientation>
    </subcellularLocation>
</comment>
<dbReference type="EMBL" id="SGBD01000001">
    <property type="protein sequence ID" value="RZD14954.1"/>
    <property type="molecule type" value="Genomic_DNA"/>
</dbReference>